<proteinExistence type="predicted"/>
<keyword evidence="1" id="KW-1188">Viral release from host cell</keyword>
<keyword evidence="2" id="KW-1133">Transmembrane helix</keyword>
<feature type="transmembrane region" description="Helical" evidence="2">
    <location>
        <begin position="397"/>
        <end position="426"/>
    </location>
</feature>
<dbReference type="AlphaFoldDB" id="A0A3M0MKA4"/>
<sequence>MRPVAPGNRPDRKGEIMPSSIIGALRVNLGLDMSEFQAGLRTASNSLRNVGRDMQRIGQDLSLKVSAPIAGFGALAVRTAGNFEASMNRVGAVTGATEKQMAALAAQAKQLGATTQFSASQAADAIEVLAKNGLSVADIMGGALESSLMLAAASGTDLANAGDIATDVMLQFGKAAGDLAPVVDGITGVLSASKFGIDDYRLALAQAGGVAGGLGVEFEDFNAALAATSSLFASGSDAGTSFKTFLQRLAPQSAPAADAMRELGLEFFDAEGNMKSMAEVAQELQDGLAGLSDEAKTDALTKIFGQDALRTAIGLAQQGADGINELKVAIDEASATEQAEARMKGFNGEMRKLASAFEALQLAIAESGLLQFVTDIVQKLAELVSQLSQANPALLKWGTVLAGAAAAVGPVLIGFGLMTTAIAPLIKVMGGLVTVMRAVSLAFLANPIGLAAAAIAGAAVLIWQNWEKVGPWFSDLFASLGSIFSGFSDLVGGIVTGDMSLAVSGLKTLWGGLRTYYQTLWDGISGIFAAAWENAIKPITDALGLTDEITAAWRMVQTVLEAVLDAVAAKFQSAWNTIKPIIDKLKSGYDQANQFLNRATGANKGPISSGYDPSTDPGDAGLMLPPTSGHMVEGLAAGTSGAADQGRADAEAYSEGWREGMGIRSPSRVMQEIGQYITQGLQSGIITGSTGVRAASDNLGQGIKDNILTHFSGITQGARSLSDVFDNIKTSFANMLSDMGSRLFASGLSGLLGSLFGGGDPLTSALRGIGLPAIPGFANGVTDFGGGLARINERGGELVNLPGGSTVIPHDLSRRMLNDIGNGQTEAGQMDLRVFVDQDGNWQARVEQISKGVATGEIRRAAPAILSQVPKAMEEYRMKRG</sequence>
<evidence type="ECO:0000313" key="5">
    <source>
        <dbReference type="Proteomes" id="UP000273516"/>
    </source>
</evidence>
<dbReference type="OrthoDB" id="5461326at2"/>
<gene>
    <name evidence="4" type="ORF">C9E81_01710</name>
</gene>
<keyword evidence="2" id="KW-0812">Transmembrane</keyword>
<reference evidence="4 5" key="1">
    <citation type="submission" date="2018-07" db="EMBL/GenBank/DDBJ databases">
        <authorList>
            <person name="Zhang Y."/>
            <person name="Wang L."/>
            <person name="Ma S."/>
        </authorList>
    </citation>
    <scope>NUCLEOTIDE SEQUENCE [LARGE SCALE GENOMIC DNA]</scope>
    <source>
        <strain evidence="4 5">4-2</strain>
    </source>
</reference>
<feature type="transmembrane region" description="Helical" evidence="2">
    <location>
        <begin position="438"/>
        <end position="464"/>
    </location>
</feature>
<feature type="domain" description="Phage tail tape measure protein" evidence="3">
    <location>
        <begin position="106"/>
        <end position="305"/>
    </location>
</feature>
<dbReference type="PANTHER" id="PTHR37813:SF1">
    <property type="entry name" value="FELS-2 PROPHAGE PROTEIN"/>
    <property type="match status" value="1"/>
</dbReference>
<evidence type="ECO:0000313" key="4">
    <source>
        <dbReference type="EMBL" id="RMC37493.1"/>
    </source>
</evidence>
<dbReference type="NCBIfam" id="TIGR01760">
    <property type="entry name" value="tape_meas_TP901"/>
    <property type="match status" value="1"/>
</dbReference>
<evidence type="ECO:0000256" key="2">
    <source>
        <dbReference type="SAM" id="Phobius"/>
    </source>
</evidence>
<keyword evidence="5" id="KW-1185">Reference proteome</keyword>
<dbReference type="InterPro" id="IPR010090">
    <property type="entry name" value="Phage_tape_meas"/>
</dbReference>
<dbReference type="Pfam" id="PF10145">
    <property type="entry name" value="PhageMin_Tail"/>
    <property type="match status" value="1"/>
</dbReference>
<organism evidence="4 5">
    <name type="scientific">Paracoccus alkanivorans</name>
    <dbReference type="NCBI Taxonomy" id="2116655"/>
    <lineage>
        <taxon>Bacteria</taxon>
        <taxon>Pseudomonadati</taxon>
        <taxon>Pseudomonadota</taxon>
        <taxon>Alphaproteobacteria</taxon>
        <taxon>Rhodobacterales</taxon>
        <taxon>Paracoccaceae</taxon>
        <taxon>Paracoccus</taxon>
    </lineage>
</organism>
<evidence type="ECO:0000259" key="3">
    <source>
        <dbReference type="Pfam" id="PF10145"/>
    </source>
</evidence>
<evidence type="ECO:0000256" key="1">
    <source>
        <dbReference type="ARBA" id="ARBA00022612"/>
    </source>
</evidence>
<keyword evidence="2" id="KW-0472">Membrane</keyword>
<dbReference type="EMBL" id="QOKZ01000001">
    <property type="protein sequence ID" value="RMC37493.1"/>
    <property type="molecule type" value="Genomic_DNA"/>
</dbReference>
<accession>A0A3M0MKA4</accession>
<dbReference type="Proteomes" id="UP000273516">
    <property type="component" value="Unassembled WGS sequence"/>
</dbReference>
<comment type="caution">
    <text evidence="4">The sequence shown here is derived from an EMBL/GenBank/DDBJ whole genome shotgun (WGS) entry which is preliminary data.</text>
</comment>
<protein>
    <submittedName>
        <fullName evidence="4">Phage tail tape measure protein</fullName>
    </submittedName>
</protein>
<dbReference type="PANTHER" id="PTHR37813">
    <property type="entry name" value="FELS-2 PROPHAGE PROTEIN"/>
    <property type="match status" value="1"/>
</dbReference>
<name>A0A3M0MKA4_9RHOB</name>